<reference evidence="1 2" key="1">
    <citation type="journal article" date="2019" name="Commun. Biol.">
        <title>The bagworm genome reveals a unique fibroin gene that provides high tensile strength.</title>
        <authorList>
            <person name="Kono N."/>
            <person name="Nakamura H."/>
            <person name="Ohtoshi R."/>
            <person name="Tomita M."/>
            <person name="Numata K."/>
            <person name="Arakawa K."/>
        </authorList>
    </citation>
    <scope>NUCLEOTIDE SEQUENCE [LARGE SCALE GENOMIC DNA]</scope>
</reference>
<proteinExistence type="predicted"/>
<dbReference type="EMBL" id="BGZK01002093">
    <property type="protein sequence ID" value="GBP90579.1"/>
    <property type="molecule type" value="Genomic_DNA"/>
</dbReference>
<gene>
    <name evidence="1" type="ORF">EVAR_56741_1</name>
</gene>
<name>A0A4C1ZU54_EUMVA</name>
<organism evidence="1 2">
    <name type="scientific">Eumeta variegata</name>
    <name type="common">Bagworm moth</name>
    <name type="synonym">Eumeta japonica</name>
    <dbReference type="NCBI Taxonomy" id="151549"/>
    <lineage>
        <taxon>Eukaryota</taxon>
        <taxon>Metazoa</taxon>
        <taxon>Ecdysozoa</taxon>
        <taxon>Arthropoda</taxon>
        <taxon>Hexapoda</taxon>
        <taxon>Insecta</taxon>
        <taxon>Pterygota</taxon>
        <taxon>Neoptera</taxon>
        <taxon>Endopterygota</taxon>
        <taxon>Lepidoptera</taxon>
        <taxon>Glossata</taxon>
        <taxon>Ditrysia</taxon>
        <taxon>Tineoidea</taxon>
        <taxon>Psychidae</taxon>
        <taxon>Oiketicinae</taxon>
        <taxon>Eumeta</taxon>
    </lineage>
</organism>
<dbReference type="AlphaFoldDB" id="A0A4C1ZU54"/>
<keyword evidence="2" id="KW-1185">Reference proteome</keyword>
<accession>A0A4C1ZU54</accession>
<sequence length="78" mass="8672">MMTTKTYTVPSCPRPQLRAGVVATAVRWAGQYIATYRQLAREAESEFVTCPGTLFGAGHTTRRAVHGLMARRSRWSLS</sequence>
<protein>
    <submittedName>
        <fullName evidence="1">Uncharacterized protein</fullName>
    </submittedName>
</protein>
<evidence type="ECO:0000313" key="1">
    <source>
        <dbReference type="EMBL" id="GBP90579.1"/>
    </source>
</evidence>
<evidence type="ECO:0000313" key="2">
    <source>
        <dbReference type="Proteomes" id="UP000299102"/>
    </source>
</evidence>
<dbReference type="Proteomes" id="UP000299102">
    <property type="component" value="Unassembled WGS sequence"/>
</dbReference>
<comment type="caution">
    <text evidence="1">The sequence shown here is derived from an EMBL/GenBank/DDBJ whole genome shotgun (WGS) entry which is preliminary data.</text>
</comment>